<keyword evidence="2" id="KW-0812">Transmembrane</keyword>
<name>A0AAQ4DVX0_AMBAM</name>
<evidence type="ECO:0000256" key="2">
    <source>
        <dbReference type="SAM" id="Phobius"/>
    </source>
</evidence>
<keyword evidence="2" id="KW-0472">Membrane</keyword>
<feature type="region of interest" description="Disordered" evidence="1">
    <location>
        <begin position="102"/>
        <end position="166"/>
    </location>
</feature>
<dbReference type="Proteomes" id="UP001321473">
    <property type="component" value="Unassembled WGS sequence"/>
</dbReference>
<reference evidence="3 4" key="1">
    <citation type="journal article" date="2023" name="Arcadia Sci">
        <title>De novo assembly of a long-read Amblyomma americanum tick genome.</title>
        <authorList>
            <person name="Chou S."/>
            <person name="Poskanzer K.E."/>
            <person name="Rollins M."/>
            <person name="Thuy-Boun P.S."/>
        </authorList>
    </citation>
    <scope>NUCLEOTIDE SEQUENCE [LARGE SCALE GENOMIC DNA]</scope>
    <source>
        <strain evidence="3">F_SG_1</strain>
        <tissue evidence="3">Salivary glands</tissue>
    </source>
</reference>
<evidence type="ECO:0008006" key="5">
    <source>
        <dbReference type="Google" id="ProtNLM"/>
    </source>
</evidence>
<dbReference type="PANTHER" id="PTHR34153">
    <property type="entry name" value="SI:CH211-262H13.3-RELATED-RELATED"/>
    <property type="match status" value="1"/>
</dbReference>
<keyword evidence="2" id="KW-1133">Transmembrane helix</keyword>
<accession>A0AAQ4DVX0</accession>
<evidence type="ECO:0000313" key="4">
    <source>
        <dbReference type="Proteomes" id="UP001321473"/>
    </source>
</evidence>
<comment type="caution">
    <text evidence="3">The sequence shown here is derived from an EMBL/GenBank/DDBJ whole genome shotgun (WGS) entry which is preliminary data.</text>
</comment>
<dbReference type="AlphaFoldDB" id="A0AAQ4DVX0"/>
<dbReference type="PANTHER" id="PTHR34153:SF2">
    <property type="entry name" value="SI:CH211-262H13.3-RELATED"/>
    <property type="match status" value="1"/>
</dbReference>
<sequence>MPPNDIMSVRGGSVPANNCNGSKLFSVVHFQDQEEVSVVPSSWIIAENTVAWPPHKNSRRINEAVQSNEKPSDHWKKYRCRVLWTCDNYDLARKKELQATLTSDLGSEPENVRQKRKRRPVQRLISSDESDSEGNTYDVPFADLPHPSPIFVPQPPPPKIAKSKEHALSPLAATASSIRRSPATILQQPTEDSQAPQQGKSHRNSLQLKTIRMLKEMKVLMNEQLKILKNLQNTIVLHLQPSTAAAEPVDSTVLDLLPLSTHSSLEQLEQHLCVAKKRSDLVAHLSLIGGSSLKDGLRQVMKKCICDSLARDFSLTGRKGKRSFIGLQLLLVVTGTLCSTFIYVLWANV</sequence>
<gene>
    <name evidence="3" type="ORF">V5799_006606</name>
</gene>
<feature type="compositionally biased region" description="Pro residues" evidence="1">
    <location>
        <begin position="146"/>
        <end position="159"/>
    </location>
</feature>
<dbReference type="EMBL" id="JARKHS020026184">
    <property type="protein sequence ID" value="KAK8766610.1"/>
    <property type="molecule type" value="Genomic_DNA"/>
</dbReference>
<organism evidence="3 4">
    <name type="scientific">Amblyomma americanum</name>
    <name type="common">Lone star tick</name>
    <dbReference type="NCBI Taxonomy" id="6943"/>
    <lineage>
        <taxon>Eukaryota</taxon>
        <taxon>Metazoa</taxon>
        <taxon>Ecdysozoa</taxon>
        <taxon>Arthropoda</taxon>
        <taxon>Chelicerata</taxon>
        <taxon>Arachnida</taxon>
        <taxon>Acari</taxon>
        <taxon>Parasitiformes</taxon>
        <taxon>Ixodida</taxon>
        <taxon>Ixodoidea</taxon>
        <taxon>Ixodidae</taxon>
        <taxon>Amblyomminae</taxon>
        <taxon>Amblyomma</taxon>
    </lineage>
</organism>
<evidence type="ECO:0000256" key="1">
    <source>
        <dbReference type="SAM" id="MobiDB-lite"/>
    </source>
</evidence>
<evidence type="ECO:0000313" key="3">
    <source>
        <dbReference type="EMBL" id="KAK8766610.1"/>
    </source>
</evidence>
<keyword evidence="4" id="KW-1185">Reference proteome</keyword>
<protein>
    <recommendedName>
        <fullName evidence="5">DUF4806 domain-containing protein</fullName>
    </recommendedName>
</protein>
<proteinExistence type="predicted"/>
<feature type="transmembrane region" description="Helical" evidence="2">
    <location>
        <begin position="324"/>
        <end position="346"/>
    </location>
</feature>